<keyword evidence="1" id="KW-0472">Membrane</keyword>
<dbReference type="EMBL" id="OX465086">
    <property type="protein sequence ID" value="CAI9263861.1"/>
    <property type="molecule type" value="Genomic_DNA"/>
</dbReference>
<proteinExistence type="predicted"/>
<sequence>MQSTFSSNTQVSITLSHRYDQPRFSGKLRKIIKKEKIKSQIRKTGIEINDFLVGSDGFELFSRFCYSNGEINIFVSNVSHQRSTATVTTCTEPHMHFIVTNGLPLFSSATYSYNQIYFYMLIVFPILGSFVQWSCRILGIYDADTTESVVALKIKLQELELNFQEMLLAY</sequence>
<keyword evidence="1" id="KW-1133">Transmembrane helix</keyword>
<accession>A0AA35URS4</accession>
<gene>
    <name evidence="2" type="ORF">LSALG_LOCUS4536</name>
</gene>
<evidence type="ECO:0000313" key="3">
    <source>
        <dbReference type="Proteomes" id="UP001177003"/>
    </source>
</evidence>
<evidence type="ECO:0000313" key="2">
    <source>
        <dbReference type="EMBL" id="CAI9263861.1"/>
    </source>
</evidence>
<organism evidence="2 3">
    <name type="scientific">Lactuca saligna</name>
    <name type="common">Willowleaf lettuce</name>
    <dbReference type="NCBI Taxonomy" id="75948"/>
    <lineage>
        <taxon>Eukaryota</taxon>
        <taxon>Viridiplantae</taxon>
        <taxon>Streptophyta</taxon>
        <taxon>Embryophyta</taxon>
        <taxon>Tracheophyta</taxon>
        <taxon>Spermatophyta</taxon>
        <taxon>Magnoliopsida</taxon>
        <taxon>eudicotyledons</taxon>
        <taxon>Gunneridae</taxon>
        <taxon>Pentapetalae</taxon>
        <taxon>asterids</taxon>
        <taxon>campanulids</taxon>
        <taxon>Asterales</taxon>
        <taxon>Asteraceae</taxon>
        <taxon>Cichorioideae</taxon>
        <taxon>Cichorieae</taxon>
        <taxon>Lactucinae</taxon>
        <taxon>Lactuca</taxon>
    </lineage>
</organism>
<feature type="transmembrane region" description="Helical" evidence="1">
    <location>
        <begin position="116"/>
        <end position="133"/>
    </location>
</feature>
<dbReference type="Proteomes" id="UP001177003">
    <property type="component" value="Chromosome 0"/>
</dbReference>
<keyword evidence="1" id="KW-0812">Transmembrane</keyword>
<protein>
    <submittedName>
        <fullName evidence="2">Uncharacterized protein</fullName>
    </submittedName>
</protein>
<reference evidence="2" key="1">
    <citation type="submission" date="2023-04" db="EMBL/GenBank/DDBJ databases">
        <authorList>
            <person name="Vijverberg K."/>
            <person name="Xiong W."/>
            <person name="Schranz E."/>
        </authorList>
    </citation>
    <scope>NUCLEOTIDE SEQUENCE</scope>
</reference>
<dbReference type="AlphaFoldDB" id="A0AA35URS4"/>
<evidence type="ECO:0000256" key="1">
    <source>
        <dbReference type="SAM" id="Phobius"/>
    </source>
</evidence>
<name>A0AA35URS4_LACSI</name>
<keyword evidence="3" id="KW-1185">Reference proteome</keyword>